<dbReference type="AlphaFoldDB" id="A0AAV1Z648"/>
<comment type="caution">
    <text evidence="1">The sequence shown here is derived from an EMBL/GenBank/DDBJ whole genome shotgun (WGS) entry which is preliminary data.</text>
</comment>
<dbReference type="EMBL" id="CAXIEN010000025">
    <property type="protein sequence ID" value="CAL1266861.1"/>
    <property type="molecule type" value="Genomic_DNA"/>
</dbReference>
<keyword evidence="2" id="KW-1185">Reference proteome</keyword>
<proteinExistence type="predicted"/>
<reference evidence="1 2" key="1">
    <citation type="submission" date="2024-04" db="EMBL/GenBank/DDBJ databases">
        <authorList>
            <person name="Rising A."/>
            <person name="Reimegard J."/>
            <person name="Sonavane S."/>
            <person name="Akerstrom W."/>
            <person name="Nylinder S."/>
            <person name="Hedman E."/>
            <person name="Kallberg Y."/>
        </authorList>
    </citation>
    <scope>NUCLEOTIDE SEQUENCE [LARGE SCALE GENOMIC DNA]</scope>
</reference>
<dbReference type="Proteomes" id="UP001497382">
    <property type="component" value="Unassembled WGS sequence"/>
</dbReference>
<organism evidence="1 2">
    <name type="scientific">Larinioides sclopetarius</name>
    <dbReference type="NCBI Taxonomy" id="280406"/>
    <lineage>
        <taxon>Eukaryota</taxon>
        <taxon>Metazoa</taxon>
        <taxon>Ecdysozoa</taxon>
        <taxon>Arthropoda</taxon>
        <taxon>Chelicerata</taxon>
        <taxon>Arachnida</taxon>
        <taxon>Araneae</taxon>
        <taxon>Araneomorphae</taxon>
        <taxon>Entelegynae</taxon>
        <taxon>Araneoidea</taxon>
        <taxon>Araneidae</taxon>
        <taxon>Larinioides</taxon>
    </lineage>
</organism>
<evidence type="ECO:0000313" key="1">
    <source>
        <dbReference type="EMBL" id="CAL1266861.1"/>
    </source>
</evidence>
<name>A0AAV1Z648_9ARAC</name>
<sequence>MANVEESVSFVAPLQTEIVGAIGDFNALLPDLGLLSIISNLKCSNCVDFSEKFSKICKLSRLSKEQMYMIVGMRVKGPARKFYKSSLRRTDLNYGTSSVVEGMSRRVLFFYLWVICKVFLRYPGQDLATNW</sequence>
<gene>
    <name evidence="1" type="ORF">LARSCL_LOCUS3325</name>
</gene>
<accession>A0AAV1Z648</accession>
<evidence type="ECO:0000313" key="2">
    <source>
        <dbReference type="Proteomes" id="UP001497382"/>
    </source>
</evidence>
<protein>
    <submittedName>
        <fullName evidence="1">Uncharacterized protein</fullName>
    </submittedName>
</protein>